<sequence length="246" mass="28333">MTSTQLTKLKMYEAFHALPHTFNDTEDTEYREVLTTNDPVLRNISLYLIQHHKFLNVQCSPGEDCTLSCEILNKWLNSKEAIYTSNGDCALNSKLWNRYIETLWKKLGQSNEKPHWCQRSRDKYKGNYPKAWIPNTCSNEKSIDVSISCSYDPDYKSPEVPLPGYSITGSSISEFYGYVLFAILLSSILLYKFSPLGTWLDNKTGKKNRIRENINVEAMEELTRSSEYTSSPSSSKFNVIYHSLDN</sequence>
<accession>A0A1A9AE14</accession>
<keyword evidence="1" id="KW-0812">Transmembrane</keyword>
<organism evidence="2 3">
    <name type="scientific">Plasmodium ovale wallikeri</name>
    <dbReference type="NCBI Taxonomy" id="864142"/>
    <lineage>
        <taxon>Eukaryota</taxon>
        <taxon>Sar</taxon>
        <taxon>Alveolata</taxon>
        <taxon>Apicomplexa</taxon>
        <taxon>Aconoidasida</taxon>
        <taxon>Haemosporida</taxon>
        <taxon>Plasmodiidae</taxon>
        <taxon>Plasmodium</taxon>
        <taxon>Plasmodium (Plasmodium)</taxon>
    </lineage>
</organism>
<dbReference type="EMBL" id="FLRD01000568">
    <property type="protein sequence ID" value="SBT54758.1"/>
    <property type="molecule type" value="Genomic_DNA"/>
</dbReference>
<dbReference type="AlphaFoldDB" id="A0A1A9AE14"/>
<evidence type="ECO:0000313" key="2">
    <source>
        <dbReference type="EMBL" id="SBT54758.1"/>
    </source>
</evidence>
<feature type="transmembrane region" description="Helical" evidence="1">
    <location>
        <begin position="175"/>
        <end position="193"/>
    </location>
</feature>
<proteinExistence type="predicted"/>
<reference evidence="3" key="1">
    <citation type="submission" date="2016-05" db="EMBL/GenBank/DDBJ databases">
        <authorList>
            <person name="Naeem Raeece"/>
        </authorList>
    </citation>
    <scope>NUCLEOTIDE SEQUENCE [LARGE SCALE GENOMIC DNA]</scope>
</reference>
<evidence type="ECO:0000313" key="3">
    <source>
        <dbReference type="Proteomes" id="UP000078555"/>
    </source>
</evidence>
<keyword evidence="1" id="KW-1133">Transmembrane helix</keyword>
<evidence type="ECO:0000256" key="1">
    <source>
        <dbReference type="SAM" id="Phobius"/>
    </source>
</evidence>
<dbReference type="Proteomes" id="UP000078555">
    <property type="component" value="Unassembled WGS sequence"/>
</dbReference>
<name>A0A1A9AE14_PLAOA</name>
<dbReference type="InterPro" id="IPR008780">
    <property type="entry name" value="Plasmodium_Vir"/>
</dbReference>
<dbReference type="Pfam" id="PF05795">
    <property type="entry name" value="Plasmodium_Vir"/>
    <property type="match status" value="1"/>
</dbReference>
<protein>
    <submittedName>
        <fullName evidence="2">PIR Superfamily Protein</fullName>
    </submittedName>
</protein>
<keyword evidence="1" id="KW-0472">Membrane</keyword>
<keyword evidence="3" id="KW-1185">Reference proteome</keyword>
<gene>
    <name evidence="2" type="ORF">POVWA1_066920</name>
</gene>